<dbReference type="SUPFAM" id="SSF52402">
    <property type="entry name" value="Adenine nucleotide alpha hydrolases-like"/>
    <property type="match status" value="1"/>
</dbReference>
<reference evidence="1" key="1">
    <citation type="submission" date="2019-08" db="EMBL/GenBank/DDBJ databases">
        <authorList>
            <person name="Kucharzyk K."/>
            <person name="Murdoch R.W."/>
            <person name="Higgins S."/>
            <person name="Loffler F."/>
        </authorList>
    </citation>
    <scope>NUCLEOTIDE SEQUENCE</scope>
</reference>
<evidence type="ECO:0000313" key="1">
    <source>
        <dbReference type="EMBL" id="MPL88543.1"/>
    </source>
</evidence>
<gene>
    <name evidence="1" type="ORF">SDC9_34569</name>
</gene>
<sequence>MISVLIQNISTASSLIRGAHDLAGKLGKQFGVMMLEVPESKINTRNVTLKMHLSDIQINSDYLAVRSSGVSELKDICETEEVSFLFIQLPKQETRVIKKYLNVCRELRIPYVLHKDSFVEMDFSSILVPVNFLTEEIEKAQFAAAFGRFCNSAITLLQAKDYGSKAATNVDKISSVLDKFDLQYQVEKGKKDSFKIEFDAVSYVRQHSYGLIIASASREYGLDDIVFGPKELHLIKKSPVPVMLINPRGDLYVLCD</sequence>
<evidence type="ECO:0008006" key="2">
    <source>
        <dbReference type="Google" id="ProtNLM"/>
    </source>
</evidence>
<comment type="caution">
    <text evidence="1">The sequence shown here is derived from an EMBL/GenBank/DDBJ whole genome shotgun (WGS) entry which is preliminary data.</text>
</comment>
<name>A0A644VCU2_9ZZZZ</name>
<protein>
    <recommendedName>
        <fullName evidence="2">UspA domain-containing protein</fullName>
    </recommendedName>
</protein>
<proteinExistence type="predicted"/>
<organism evidence="1">
    <name type="scientific">bioreactor metagenome</name>
    <dbReference type="NCBI Taxonomy" id="1076179"/>
    <lineage>
        <taxon>unclassified sequences</taxon>
        <taxon>metagenomes</taxon>
        <taxon>ecological metagenomes</taxon>
    </lineage>
</organism>
<dbReference type="AlphaFoldDB" id="A0A644VCU2"/>
<dbReference type="Gene3D" id="3.40.50.12370">
    <property type="match status" value="1"/>
</dbReference>
<accession>A0A644VCU2</accession>
<dbReference type="EMBL" id="VSSQ01000260">
    <property type="protein sequence ID" value="MPL88543.1"/>
    <property type="molecule type" value="Genomic_DNA"/>
</dbReference>